<dbReference type="GO" id="GO:0000981">
    <property type="term" value="F:DNA-binding transcription factor activity, RNA polymerase II-specific"/>
    <property type="evidence" value="ECO:0007669"/>
    <property type="project" value="InterPro"/>
</dbReference>
<dbReference type="InterPro" id="IPR036864">
    <property type="entry name" value="Zn2-C6_fun-type_DNA-bd_sf"/>
</dbReference>
<dbReference type="AlphaFoldDB" id="A0A136JJJ8"/>
<keyword evidence="1" id="KW-0539">Nucleus</keyword>
<sequence length="699" mass="78136">MDDEVRPPERKRRRSSNKSRVQAAFPRKRATAACQVCRGRKVKCDNQRPSCRACRTAGSACVYPDAAQDHSAFDPASLLILDRLSQVLERLDQRQPATRSACPDDEVQIGQAQHDQLRIPAGRTTPDCVLQWPIMHGRFPSYYLVDAVFEAETVEDSDEGSHGSRLGRLGSVDENAIVGLVHRFLELVHIKNPVLDVDTICAYARRVAEDGLRWDAPSCLVLLAAALACVAQPFGGQSAELSSDNSTGGSLHTQRKLLRDGEAYYNLARRRLGYLQGGILAAQCHFFAGVFLMYTMRPVAASSNFHSASRFCHLHLQHQARRLRWQQSSPMGAEDVQANIRQRRLEQRLYWSCYKSECELRVSILNMPNSSLADYHYPDSHPSPPEEASTSEAELIRLGSAAHDSSQQAAEGSPSPSNPYFSHSAAGSARLSPAIQQQSWFYYLTEITLRRIANRLLHLFYSSSSSPPPPSSVRLDASSTPSCSVAPIELLDGQGNSTDTQWATENIPFMVRATLDLEQQLVEWYRTLPAPIQFDEASIPTEELPYLIRGRVLGIKVDMYLPFLRYFTSSQSSSDIMATEKRQGAPARRSYVSPLPHRDNVLPLVRKAVLLIVNILQVQPLRHRHHGSWMATETTVTLILALIAAARYCEDENGSDGDDLGVPHNWKELIGAAVERLQYWEEESPWIQRAVEVIESYCS</sequence>
<evidence type="ECO:0000259" key="3">
    <source>
        <dbReference type="PROSITE" id="PS50048"/>
    </source>
</evidence>
<dbReference type="InParanoid" id="A0A136JJJ8"/>
<dbReference type="Proteomes" id="UP000070501">
    <property type="component" value="Unassembled WGS sequence"/>
</dbReference>
<dbReference type="Pfam" id="PF00172">
    <property type="entry name" value="Zn_clus"/>
    <property type="match status" value="1"/>
</dbReference>
<name>A0A136JJJ8_9PEZI</name>
<evidence type="ECO:0000256" key="1">
    <source>
        <dbReference type="ARBA" id="ARBA00023242"/>
    </source>
</evidence>
<dbReference type="Gene3D" id="4.10.240.10">
    <property type="entry name" value="Zn(2)-C6 fungal-type DNA-binding domain"/>
    <property type="match status" value="1"/>
</dbReference>
<dbReference type="CDD" id="cd00067">
    <property type="entry name" value="GAL4"/>
    <property type="match status" value="1"/>
</dbReference>
<dbReference type="SMART" id="SM00066">
    <property type="entry name" value="GAL4"/>
    <property type="match status" value="1"/>
</dbReference>
<proteinExistence type="predicted"/>
<dbReference type="InterPro" id="IPR001138">
    <property type="entry name" value="Zn2Cys6_DnaBD"/>
</dbReference>
<evidence type="ECO:0000256" key="2">
    <source>
        <dbReference type="SAM" id="MobiDB-lite"/>
    </source>
</evidence>
<feature type="domain" description="Zn(2)-C6 fungal-type" evidence="3">
    <location>
        <begin position="33"/>
        <end position="63"/>
    </location>
</feature>
<feature type="compositionally biased region" description="Polar residues" evidence="2">
    <location>
        <begin position="403"/>
        <end position="421"/>
    </location>
</feature>
<keyword evidence="5" id="KW-1185">Reference proteome</keyword>
<accession>A0A136JJJ8</accession>
<dbReference type="SUPFAM" id="SSF57701">
    <property type="entry name" value="Zn2/Cys6 DNA-binding domain"/>
    <property type="match status" value="1"/>
</dbReference>
<dbReference type="PROSITE" id="PS00463">
    <property type="entry name" value="ZN2_CY6_FUNGAL_1"/>
    <property type="match status" value="1"/>
</dbReference>
<dbReference type="EMBL" id="KQ964245">
    <property type="protein sequence ID" value="KXJ97328.1"/>
    <property type="molecule type" value="Genomic_DNA"/>
</dbReference>
<feature type="region of interest" description="Disordered" evidence="2">
    <location>
        <begin position="1"/>
        <end position="24"/>
    </location>
</feature>
<reference evidence="5" key="1">
    <citation type="submission" date="2016-02" db="EMBL/GenBank/DDBJ databases">
        <title>Draft genome sequence of Microdochium bolleyi, a fungal endophyte of beachgrass.</title>
        <authorList>
            <consortium name="DOE Joint Genome Institute"/>
            <person name="David A.S."/>
            <person name="May G."/>
            <person name="Haridas S."/>
            <person name="Lim J."/>
            <person name="Wang M."/>
            <person name="Labutti K."/>
            <person name="Lipzen A."/>
            <person name="Barry K."/>
            <person name="Grigoriev I.V."/>
        </authorList>
    </citation>
    <scope>NUCLEOTIDE SEQUENCE [LARGE SCALE GENOMIC DNA]</scope>
    <source>
        <strain evidence="5">J235TASD1</strain>
    </source>
</reference>
<organism evidence="4 5">
    <name type="scientific">Microdochium bolleyi</name>
    <dbReference type="NCBI Taxonomy" id="196109"/>
    <lineage>
        <taxon>Eukaryota</taxon>
        <taxon>Fungi</taxon>
        <taxon>Dikarya</taxon>
        <taxon>Ascomycota</taxon>
        <taxon>Pezizomycotina</taxon>
        <taxon>Sordariomycetes</taxon>
        <taxon>Xylariomycetidae</taxon>
        <taxon>Xylariales</taxon>
        <taxon>Microdochiaceae</taxon>
        <taxon>Microdochium</taxon>
    </lineage>
</organism>
<dbReference type="STRING" id="196109.A0A136JJJ8"/>
<gene>
    <name evidence="4" type="ORF">Micbo1qcDRAFT_230011</name>
</gene>
<evidence type="ECO:0000313" key="5">
    <source>
        <dbReference type="Proteomes" id="UP000070501"/>
    </source>
</evidence>
<dbReference type="PROSITE" id="PS50048">
    <property type="entry name" value="ZN2_CY6_FUNGAL_2"/>
    <property type="match status" value="1"/>
</dbReference>
<dbReference type="InterPro" id="IPR053181">
    <property type="entry name" value="EcdB-like_regulator"/>
</dbReference>
<dbReference type="GO" id="GO:0008270">
    <property type="term" value="F:zinc ion binding"/>
    <property type="evidence" value="ECO:0007669"/>
    <property type="project" value="InterPro"/>
</dbReference>
<dbReference type="PANTHER" id="PTHR47785">
    <property type="entry name" value="ZN(II)2CYS6 TRANSCRIPTION FACTOR (EUROFUNG)-RELATED-RELATED"/>
    <property type="match status" value="1"/>
</dbReference>
<dbReference type="PANTHER" id="PTHR47785:SF5">
    <property type="entry name" value="ZN(II)2CYS6 TRANSCRIPTION FACTOR (EUROFUNG)"/>
    <property type="match status" value="1"/>
</dbReference>
<evidence type="ECO:0000313" key="4">
    <source>
        <dbReference type="EMBL" id="KXJ97328.1"/>
    </source>
</evidence>
<dbReference type="CDD" id="cd12148">
    <property type="entry name" value="fungal_TF_MHR"/>
    <property type="match status" value="1"/>
</dbReference>
<dbReference type="OrthoDB" id="4356994at2759"/>
<feature type="region of interest" description="Disordered" evidence="2">
    <location>
        <begin position="401"/>
        <end position="424"/>
    </location>
</feature>
<protein>
    <recommendedName>
        <fullName evidence="3">Zn(2)-C6 fungal-type domain-containing protein</fullName>
    </recommendedName>
</protein>